<evidence type="ECO:0000313" key="11">
    <source>
        <dbReference type="Proteomes" id="UP000223913"/>
    </source>
</evidence>
<comment type="similarity">
    <text evidence="2 7">Belongs to the peptidase M14 family.</text>
</comment>
<feature type="chain" id="PRO_5013356613" evidence="8">
    <location>
        <begin position="22"/>
        <end position="470"/>
    </location>
</feature>
<evidence type="ECO:0000256" key="2">
    <source>
        <dbReference type="ARBA" id="ARBA00005988"/>
    </source>
</evidence>
<dbReference type="PROSITE" id="PS52035">
    <property type="entry name" value="PEPTIDASE_M14"/>
    <property type="match status" value="1"/>
</dbReference>
<dbReference type="GO" id="GO:0005615">
    <property type="term" value="C:extracellular space"/>
    <property type="evidence" value="ECO:0007669"/>
    <property type="project" value="TreeGrafter"/>
</dbReference>
<dbReference type="GO" id="GO:0006508">
    <property type="term" value="P:proteolysis"/>
    <property type="evidence" value="ECO:0007669"/>
    <property type="project" value="UniProtKB-KW"/>
</dbReference>
<dbReference type="OrthoDB" id="1119199at2"/>
<evidence type="ECO:0000259" key="9">
    <source>
        <dbReference type="PROSITE" id="PS52035"/>
    </source>
</evidence>
<evidence type="ECO:0000256" key="3">
    <source>
        <dbReference type="ARBA" id="ARBA00022670"/>
    </source>
</evidence>
<dbReference type="GO" id="GO:0008270">
    <property type="term" value="F:zinc ion binding"/>
    <property type="evidence" value="ECO:0007669"/>
    <property type="project" value="InterPro"/>
</dbReference>
<dbReference type="RefSeq" id="WP_099148496.1">
    <property type="nucleotide sequence ID" value="NZ_PDUD01000002.1"/>
</dbReference>
<dbReference type="InterPro" id="IPR000834">
    <property type="entry name" value="Peptidase_M14"/>
</dbReference>
<dbReference type="Pfam" id="PF00246">
    <property type="entry name" value="Peptidase_M14"/>
    <property type="match status" value="1"/>
</dbReference>
<keyword evidence="4" id="KW-0378">Hydrolase</keyword>
<feature type="signal peptide" evidence="8">
    <location>
        <begin position="1"/>
        <end position="21"/>
    </location>
</feature>
<feature type="active site" description="Proton donor/acceptor" evidence="7">
    <location>
        <position position="248"/>
    </location>
</feature>
<dbReference type="SUPFAM" id="SSF53187">
    <property type="entry name" value="Zn-dependent exopeptidases"/>
    <property type="match status" value="1"/>
</dbReference>
<comment type="caution">
    <text evidence="10">The sequence shown here is derived from an EMBL/GenBank/DDBJ whole genome shotgun (WGS) entry which is preliminary data.</text>
</comment>
<keyword evidence="5" id="KW-0862">Zinc</keyword>
<evidence type="ECO:0000256" key="1">
    <source>
        <dbReference type="ARBA" id="ARBA00001947"/>
    </source>
</evidence>
<gene>
    <name evidence="10" type="ORF">CRP01_02940</name>
</gene>
<keyword evidence="11" id="KW-1185">Reference proteome</keyword>
<protein>
    <submittedName>
        <fullName evidence="10">Peptidase M14</fullName>
    </submittedName>
</protein>
<dbReference type="GO" id="GO:0004181">
    <property type="term" value="F:metallocarboxypeptidase activity"/>
    <property type="evidence" value="ECO:0007669"/>
    <property type="project" value="InterPro"/>
</dbReference>
<evidence type="ECO:0000313" key="10">
    <source>
        <dbReference type="EMBL" id="PHN08294.1"/>
    </source>
</evidence>
<dbReference type="AlphaFoldDB" id="A0A2D0NIH2"/>
<reference evidence="10 11" key="1">
    <citation type="submission" date="2017-10" db="EMBL/GenBank/DDBJ databases">
        <title>The draft genome sequence of Lewinella nigricans NBRC 102662.</title>
        <authorList>
            <person name="Wang K."/>
        </authorList>
    </citation>
    <scope>NUCLEOTIDE SEQUENCE [LARGE SCALE GENOMIC DNA]</scope>
    <source>
        <strain evidence="10 11">NBRC 102662</strain>
    </source>
</reference>
<proteinExistence type="inferred from homology"/>
<keyword evidence="8" id="KW-0732">Signal</keyword>
<comment type="cofactor">
    <cofactor evidence="1">
        <name>Zn(2+)</name>
        <dbReference type="ChEBI" id="CHEBI:29105"/>
    </cofactor>
</comment>
<dbReference type="PANTHER" id="PTHR11705:SF143">
    <property type="entry name" value="SLL0236 PROTEIN"/>
    <property type="match status" value="1"/>
</dbReference>
<accession>A0A2D0NIH2</accession>
<dbReference type="Proteomes" id="UP000223913">
    <property type="component" value="Unassembled WGS sequence"/>
</dbReference>
<dbReference type="SMART" id="SM00631">
    <property type="entry name" value="Zn_pept"/>
    <property type="match status" value="1"/>
</dbReference>
<evidence type="ECO:0000256" key="5">
    <source>
        <dbReference type="ARBA" id="ARBA00022833"/>
    </source>
</evidence>
<dbReference type="EMBL" id="PDUD01000002">
    <property type="protein sequence ID" value="PHN08294.1"/>
    <property type="molecule type" value="Genomic_DNA"/>
</dbReference>
<dbReference type="PANTHER" id="PTHR11705">
    <property type="entry name" value="PROTEASE FAMILY M14 CARBOXYPEPTIDASE A,B"/>
    <property type="match status" value="1"/>
</dbReference>
<name>A0A2D0NIH2_FLAN2</name>
<organism evidence="10 11">
    <name type="scientific">Flavilitoribacter nigricans (strain ATCC 23147 / DSM 23189 / NBRC 102662 / NCIMB 1420 / SS-2)</name>
    <name type="common">Lewinella nigricans</name>
    <dbReference type="NCBI Taxonomy" id="1122177"/>
    <lineage>
        <taxon>Bacteria</taxon>
        <taxon>Pseudomonadati</taxon>
        <taxon>Bacteroidota</taxon>
        <taxon>Saprospiria</taxon>
        <taxon>Saprospirales</taxon>
        <taxon>Lewinellaceae</taxon>
        <taxon>Flavilitoribacter</taxon>
    </lineage>
</organism>
<sequence length="470" mass="53225">MRQLLILSLLLTMGMCNDSMAQFDQELSKSYEKYKESSITHRRFKHESIEKLVQSLAAPFRVETAGASIEGRNIYQVSIGDGPVTVLLWSQMHGDESTATMALMDMFNFFKASDQFDPLRRQLLKELTIVFVPMLNPDGAERFTRRNALGIDLNRDALRLQSPEAQLLKRVRDELEADWGFNLHDQSRYYAAGPNPNTATISFLAPAYNYEKEVNTIRGRSMQLIGLMNETLQQYIPGKVARYNDDFEPRAFGDNIQKWGTSTILIESGGLVDDPEKQEIRKLNFLVIMSALEAIAAKRYETADRAAYESIPFNDSGAFLDLALREVEIERNGNWYTVDIGIRRDETIVNGESVFSGAHIADQGDLSTYYAYENFPGKGFRAEAGKVYPKVLPDWAALQKIDPKELWRQGYTAVKMVNRSGEANRARHLEVLSEKGTTEDAINPYQSPGIILKKDGQVKYVVVKGRLMEL</sequence>
<keyword evidence="3" id="KW-0645">Protease</keyword>
<evidence type="ECO:0000256" key="8">
    <source>
        <dbReference type="SAM" id="SignalP"/>
    </source>
</evidence>
<keyword evidence="6" id="KW-0482">Metalloprotease</keyword>
<evidence type="ECO:0000256" key="4">
    <source>
        <dbReference type="ARBA" id="ARBA00022801"/>
    </source>
</evidence>
<feature type="domain" description="Peptidase M14" evidence="9">
    <location>
        <begin position="30"/>
        <end position="295"/>
    </location>
</feature>
<dbReference type="Gene3D" id="3.40.630.10">
    <property type="entry name" value="Zn peptidases"/>
    <property type="match status" value="1"/>
</dbReference>
<evidence type="ECO:0000256" key="7">
    <source>
        <dbReference type="PROSITE-ProRule" id="PRU01379"/>
    </source>
</evidence>
<evidence type="ECO:0000256" key="6">
    <source>
        <dbReference type="ARBA" id="ARBA00023049"/>
    </source>
</evidence>